<feature type="region of interest" description="Disordered" evidence="4">
    <location>
        <begin position="51"/>
        <end position="84"/>
    </location>
</feature>
<keyword evidence="5" id="KW-1133">Transmembrane helix</keyword>
<feature type="domain" description="RING-CH-type" evidence="6">
    <location>
        <begin position="132"/>
        <end position="197"/>
    </location>
</feature>
<dbReference type="EMBL" id="EF087736">
    <property type="protein sequence ID" value="ABK26971.1"/>
    <property type="molecule type" value="mRNA"/>
</dbReference>
<keyword evidence="3" id="KW-0862">Zinc</keyword>
<feature type="compositionally biased region" description="Basic and acidic residues" evidence="4">
    <location>
        <begin position="12"/>
        <end position="24"/>
    </location>
</feature>
<protein>
    <recommendedName>
        <fullName evidence="6">RING-CH-type domain-containing protein</fullName>
    </recommendedName>
</protein>
<name>A9P260_PICSI</name>
<dbReference type="PROSITE" id="PS51292">
    <property type="entry name" value="ZF_RING_CH"/>
    <property type="match status" value="1"/>
</dbReference>
<dbReference type="PANTHER" id="PTHR46214">
    <property type="entry name" value="ZINC FINGER, RING-CH-TYPE"/>
    <property type="match status" value="1"/>
</dbReference>
<feature type="compositionally biased region" description="Polar residues" evidence="4">
    <location>
        <begin position="28"/>
        <end position="37"/>
    </location>
</feature>
<evidence type="ECO:0000256" key="1">
    <source>
        <dbReference type="ARBA" id="ARBA00022723"/>
    </source>
</evidence>
<dbReference type="GO" id="GO:0008270">
    <property type="term" value="F:zinc ion binding"/>
    <property type="evidence" value="ECO:0007669"/>
    <property type="project" value="UniProtKB-KW"/>
</dbReference>
<evidence type="ECO:0000313" key="7">
    <source>
        <dbReference type="EMBL" id="ABK26971.1"/>
    </source>
</evidence>
<keyword evidence="2" id="KW-0863">Zinc-finger</keyword>
<dbReference type="Pfam" id="PF12906">
    <property type="entry name" value="RINGv"/>
    <property type="match status" value="1"/>
</dbReference>
<dbReference type="Gene3D" id="3.30.40.10">
    <property type="entry name" value="Zinc/RING finger domain, C3HC4 (zinc finger)"/>
    <property type="match status" value="1"/>
</dbReference>
<proteinExistence type="evidence at transcript level"/>
<keyword evidence="5" id="KW-0472">Membrane</keyword>
<dbReference type="InterPro" id="IPR011016">
    <property type="entry name" value="Znf_RING-CH"/>
</dbReference>
<feature type="compositionally biased region" description="Basic and acidic residues" evidence="4">
    <location>
        <begin position="108"/>
        <end position="120"/>
    </location>
</feature>
<reference evidence="7" key="1">
    <citation type="journal article" date="2008" name="BMC Genomics">
        <title>A conifer genomics resource of 200,000 spruce (Picea spp.) ESTs and 6,464 high-quality, sequence-finished full-length cDNAs for Sitka spruce (Picea sitchensis).</title>
        <authorList>
            <person name="Ralph S.G."/>
            <person name="Chun H.J."/>
            <person name="Kolosova N."/>
            <person name="Cooper D."/>
            <person name="Oddy C."/>
            <person name="Ritland C.E."/>
            <person name="Kirkpatrick R."/>
            <person name="Moore R."/>
            <person name="Barber S."/>
            <person name="Holt R.A."/>
            <person name="Jones S.J."/>
            <person name="Marra M.A."/>
            <person name="Douglas C.J."/>
            <person name="Ritland K."/>
            <person name="Bohlmann J."/>
        </authorList>
    </citation>
    <scope>NUCLEOTIDE SEQUENCE</scope>
    <source>
        <tissue evidence="7">Green portion of the leader tissue</tissue>
    </source>
</reference>
<dbReference type="PANTHER" id="PTHR46214:SF8">
    <property type="entry name" value="RING_FYVE_PHD ZINC FINGER SUPERFAMILY PROTEIN"/>
    <property type="match status" value="1"/>
</dbReference>
<dbReference type="AlphaFoldDB" id="A9P260"/>
<keyword evidence="5" id="KW-0812">Transmembrane</keyword>
<feature type="transmembrane region" description="Helical" evidence="5">
    <location>
        <begin position="229"/>
        <end position="247"/>
    </location>
</feature>
<organism evidence="7">
    <name type="scientific">Picea sitchensis</name>
    <name type="common">Sitka spruce</name>
    <name type="synonym">Pinus sitchensis</name>
    <dbReference type="NCBI Taxonomy" id="3332"/>
    <lineage>
        <taxon>Eukaryota</taxon>
        <taxon>Viridiplantae</taxon>
        <taxon>Streptophyta</taxon>
        <taxon>Embryophyta</taxon>
        <taxon>Tracheophyta</taxon>
        <taxon>Spermatophyta</taxon>
        <taxon>Pinopsida</taxon>
        <taxon>Pinidae</taxon>
        <taxon>Conifers I</taxon>
        <taxon>Pinales</taxon>
        <taxon>Pinaceae</taxon>
        <taxon>Picea</taxon>
    </lineage>
</organism>
<dbReference type="SMART" id="SM00744">
    <property type="entry name" value="RINGv"/>
    <property type="match status" value="1"/>
</dbReference>
<dbReference type="InterPro" id="IPR013083">
    <property type="entry name" value="Znf_RING/FYVE/PHD"/>
</dbReference>
<evidence type="ECO:0000256" key="3">
    <source>
        <dbReference type="ARBA" id="ARBA00022833"/>
    </source>
</evidence>
<evidence type="ECO:0000259" key="6">
    <source>
        <dbReference type="PROSITE" id="PS51292"/>
    </source>
</evidence>
<evidence type="ECO:0000256" key="2">
    <source>
        <dbReference type="ARBA" id="ARBA00022771"/>
    </source>
</evidence>
<dbReference type="OMA" id="QVENAMD"/>
<dbReference type="SUPFAM" id="SSF57850">
    <property type="entry name" value="RING/U-box"/>
    <property type="match status" value="1"/>
</dbReference>
<feature type="region of interest" description="Disordered" evidence="4">
    <location>
        <begin position="108"/>
        <end position="130"/>
    </location>
</feature>
<feature type="region of interest" description="Disordered" evidence="4">
    <location>
        <begin position="12"/>
        <end position="37"/>
    </location>
</feature>
<keyword evidence="1" id="KW-0479">Metal-binding</keyword>
<evidence type="ECO:0000256" key="4">
    <source>
        <dbReference type="SAM" id="MobiDB-lite"/>
    </source>
</evidence>
<sequence>MACSIPMAALEVRQEHEQEQEQHQHQQTNPTLIENEDSQLVISKSQFCSHGNMEETEEPAVHLDVNGPGVDYPEDEDGKRNPERHKTKKVTFVTVRQVENAMDRDLEKGLGGLDTKEGGEAAHSVGEAADSVGDDAETVCRVCHLSSDSRSSSGDLINIGCGCKEDLGIAHRQCAEAWFKIRGNRSCEICGETAMNVVGVGDAVFLEEWNDRDAENSGESPRCWRSRPLCNFLMACMVVAFILPWFFRVSMF</sequence>
<evidence type="ECO:0000256" key="5">
    <source>
        <dbReference type="SAM" id="Phobius"/>
    </source>
</evidence>
<accession>A9P260</accession>